<evidence type="ECO:0000313" key="2">
    <source>
        <dbReference type="Proteomes" id="UP000027731"/>
    </source>
</evidence>
<accession>A0A073JRN6</accession>
<sequence>MNEEEYFFNTYLGRELNVCGDLIYKGFEALENNQQNILDNEELNQALGIDSVDFLQEAPAFIFWINNSIAFERLGKIIILFLMWNNNQQNDPYEQIIDEIFSKTDSILENASDREKELLKTHNNNEIYKAINKFGYNLVLDKEERHLLQLFTEFYNNLRYGRFHDKKTYEFNQDVIMLKGLFDKFYKIHRKNIYMCHSKDETALFHIGKTINNMAKKYYESIKELSEQHCLFTYELHEDSFASRVFQNLDESVHELFIWNRIVRNEVTYLFMYDKLHKNYPDAPEPLEADEIGLDFSDNTLLKQGYNNTLVDYVREVLYDCLFENSDNKKDCLDKREREIVGLISSEAYYKDY</sequence>
<dbReference type="Proteomes" id="UP000027731">
    <property type="component" value="Unassembled WGS sequence"/>
</dbReference>
<dbReference type="RefSeq" id="WP_035152903.1">
    <property type="nucleotide sequence ID" value="NZ_JAJGUR010000102.1"/>
</dbReference>
<evidence type="ECO:0000313" key="1">
    <source>
        <dbReference type="EMBL" id="KEK16433.1"/>
    </source>
</evidence>
<dbReference type="EMBL" id="JOSX01000007">
    <property type="protein sequence ID" value="KEK16433.1"/>
    <property type="molecule type" value="Genomic_DNA"/>
</dbReference>
<proteinExistence type="predicted"/>
<reference evidence="1 2" key="1">
    <citation type="submission" date="2014-06" db="EMBL/GenBank/DDBJ databases">
        <title>Genetic determinant of reutericyclin biosynthesis of Lactobacillus reuteri.</title>
        <authorList>
            <person name="Lin X."/>
            <person name="Duar R."/>
            <person name="Walter J."/>
            <person name="Gaenzle M."/>
        </authorList>
    </citation>
    <scope>NUCLEOTIDE SEQUENCE [LARGE SCALE GENOMIC DNA]</scope>
    <source>
        <strain evidence="1 2">LTH2584</strain>
    </source>
</reference>
<protein>
    <submittedName>
        <fullName evidence="1">Uncharacterized protein</fullName>
    </submittedName>
</protein>
<comment type="caution">
    <text evidence="1">The sequence shown here is derived from an EMBL/GenBank/DDBJ whole genome shotgun (WGS) entry which is preliminary data.</text>
</comment>
<dbReference type="AlphaFoldDB" id="A0A073JRN6"/>
<gene>
    <name evidence="1" type="ORF">LR3_05915</name>
</gene>
<organism evidence="1 2">
    <name type="scientific">Limosilactobacillus reuteri</name>
    <name type="common">Lactobacillus reuteri</name>
    <dbReference type="NCBI Taxonomy" id="1598"/>
    <lineage>
        <taxon>Bacteria</taxon>
        <taxon>Bacillati</taxon>
        <taxon>Bacillota</taxon>
        <taxon>Bacilli</taxon>
        <taxon>Lactobacillales</taxon>
        <taxon>Lactobacillaceae</taxon>
        <taxon>Limosilactobacillus</taxon>
    </lineage>
</organism>
<dbReference type="PATRIC" id="fig|1598.90.peg.284"/>
<name>A0A073JRN6_LIMRT</name>